<evidence type="ECO:0000313" key="4">
    <source>
        <dbReference type="EMBL" id="KGR09084.1"/>
    </source>
</evidence>
<dbReference type="AlphaFoldDB" id="A0AB34PRL6"/>
<dbReference type="SUPFAM" id="SSF46565">
    <property type="entry name" value="Chaperone J-domain"/>
    <property type="match status" value="1"/>
</dbReference>
<dbReference type="PANTHER" id="PTHR45006:SF1">
    <property type="entry name" value="DNAJ-LIKE PROTEIN 1"/>
    <property type="match status" value="1"/>
</dbReference>
<dbReference type="PANTHER" id="PTHR45006">
    <property type="entry name" value="DNAJ-LIKE PROTEIN 1"/>
    <property type="match status" value="1"/>
</dbReference>
<dbReference type="Pfam" id="PF14308">
    <property type="entry name" value="DnaJ-X"/>
    <property type="match status" value="1"/>
</dbReference>
<comment type="caution">
    <text evidence="4">The sequence shown here is derived from an EMBL/GenBank/DDBJ whole genome shotgun (WGS) entry which is preliminary data.</text>
</comment>
<dbReference type="Proteomes" id="UP000030161">
    <property type="component" value="Unassembled WGS sequence"/>
</dbReference>
<dbReference type="FunFam" id="1.10.287.110:FF:000028">
    <property type="entry name" value="DnaJ domain protein"/>
    <property type="match status" value="1"/>
</dbReference>
<evidence type="ECO:0000256" key="1">
    <source>
        <dbReference type="ARBA" id="ARBA00023186"/>
    </source>
</evidence>
<dbReference type="EMBL" id="AJIX01000027">
    <property type="protein sequence ID" value="KGR09084.1"/>
    <property type="molecule type" value="Genomic_DNA"/>
</dbReference>
<dbReference type="InterPro" id="IPR026894">
    <property type="entry name" value="DnaJ_X"/>
</dbReference>
<dbReference type="InterPro" id="IPR001623">
    <property type="entry name" value="DnaJ_domain"/>
</dbReference>
<evidence type="ECO:0000259" key="3">
    <source>
        <dbReference type="PROSITE" id="PS50076"/>
    </source>
</evidence>
<keyword evidence="1" id="KW-0143">Chaperone</keyword>
<dbReference type="InterPro" id="IPR052814">
    <property type="entry name" value="Peroxisomal_DnaJ"/>
</dbReference>
<feature type="domain" description="J" evidence="3">
    <location>
        <begin position="6"/>
        <end position="71"/>
    </location>
</feature>
<dbReference type="CDD" id="cd06257">
    <property type="entry name" value="DnaJ"/>
    <property type="match status" value="1"/>
</dbReference>
<dbReference type="GO" id="GO:0005829">
    <property type="term" value="C:cytosol"/>
    <property type="evidence" value="ECO:0007669"/>
    <property type="project" value="TreeGrafter"/>
</dbReference>
<dbReference type="SMART" id="SM00271">
    <property type="entry name" value="DnaJ"/>
    <property type="match status" value="1"/>
</dbReference>
<dbReference type="SMR" id="A0AB34PRL6"/>
<sequence length="461" mass="52667">MVKDTTYYDILQVEVTATDVELKKAYRKQAIKLHPDKNANDPKAAEKFQELGEAYGILSNPESRKIYDEFGVEGMKENPTMQQAADIDPAEFFNMIFGGDSFKQWIGELSMLNDMSRMGEIITEDEVELDNVEEESKSGKQHGATDSLNESVQTLTISDNNNNNNTKVSSSNNKPTSNLTSEEIKKLKKQKINEQQREQMLKYQEEAKQAKLKRIDDLTSALLKRIENYQLSKNNKEALDSFTRKLQTEFEDMKIESFGIQLLHLIGKIYIDKANATIHASKTFGVSKIFTSVKSKTETVKNGYSILKTAVDAQLSIEQMVKEQEQFLLAQEEGHQPTQEELVKQAEMERIITGKFLATAWATTKFEVTDILRKVCHNVLRDKTISKKERVARAEALLYIGKEMSKVERSPEEEEEARIFEEMMAEAQAKKSSKKQKSMNNKELEEYMKKMAAENAEAEEN</sequence>
<feature type="region of interest" description="Disordered" evidence="2">
    <location>
        <begin position="129"/>
        <end position="148"/>
    </location>
</feature>
<feature type="compositionally biased region" description="Low complexity" evidence="2">
    <location>
        <begin position="158"/>
        <end position="178"/>
    </location>
</feature>
<feature type="compositionally biased region" description="Basic and acidic residues" evidence="2">
    <location>
        <begin position="440"/>
        <end position="452"/>
    </location>
</feature>
<evidence type="ECO:0000313" key="5">
    <source>
        <dbReference type="Proteomes" id="UP000030161"/>
    </source>
</evidence>
<dbReference type="Pfam" id="PF00226">
    <property type="entry name" value="DnaJ"/>
    <property type="match status" value="1"/>
</dbReference>
<accession>A0AB34PRL6</accession>
<dbReference type="PROSITE" id="PS50076">
    <property type="entry name" value="DNAJ_2"/>
    <property type="match status" value="1"/>
</dbReference>
<feature type="region of interest" description="Disordered" evidence="2">
    <location>
        <begin position="424"/>
        <end position="461"/>
    </location>
</feature>
<evidence type="ECO:0000256" key="2">
    <source>
        <dbReference type="SAM" id="MobiDB-lite"/>
    </source>
</evidence>
<feature type="region of interest" description="Disordered" evidence="2">
    <location>
        <begin position="156"/>
        <end position="191"/>
    </location>
</feature>
<proteinExistence type="predicted"/>
<organism evidence="4 5">
    <name type="scientific">Candida albicans P78048</name>
    <dbReference type="NCBI Taxonomy" id="1094989"/>
    <lineage>
        <taxon>Eukaryota</taxon>
        <taxon>Fungi</taxon>
        <taxon>Dikarya</taxon>
        <taxon>Ascomycota</taxon>
        <taxon>Saccharomycotina</taxon>
        <taxon>Pichiomycetes</taxon>
        <taxon>Debaryomycetaceae</taxon>
        <taxon>Candida/Lodderomyces clade</taxon>
        <taxon>Candida</taxon>
    </lineage>
</organism>
<name>A0AB34PRL6_CANAX</name>
<protein>
    <recommendedName>
        <fullName evidence="3">J domain-containing protein</fullName>
    </recommendedName>
</protein>
<reference evidence="4 5" key="1">
    <citation type="submission" date="2013-12" db="EMBL/GenBank/DDBJ databases">
        <title>The Genome Sequence of Candida albicans P78048.</title>
        <authorList>
            <consortium name="The Broad Institute Genome Sequencing Platform"/>
            <consortium name="The Broad Institute Genome Sequencing Center for Infectious Disease"/>
            <person name="Cuomo C."/>
            <person name="Bennett R."/>
            <person name="Hirakawa M."/>
            <person name="Noverr M."/>
            <person name="Mitchell A."/>
            <person name="Young S.K."/>
            <person name="Zeng Q."/>
            <person name="Gargeya S."/>
            <person name="Fitzgerald M."/>
            <person name="Abouelleil A."/>
            <person name="Alvarado L."/>
            <person name="Berlin A.M."/>
            <person name="Chapman S.B."/>
            <person name="Dewar J."/>
            <person name="Goldberg J."/>
            <person name="Griggs A."/>
            <person name="Gujja S."/>
            <person name="Hansen M."/>
            <person name="Howarth C."/>
            <person name="Imamovic A."/>
            <person name="Larimer J."/>
            <person name="McCowan C."/>
            <person name="Murphy C."/>
            <person name="Pearson M."/>
            <person name="Priest M."/>
            <person name="Roberts A."/>
            <person name="Saif S."/>
            <person name="Shea T."/>
            <person name="Sykes S."/>
            <person name="Wortman J."/>
            <person name="Nusbaum C."/>
            <person name="Birren B."/>
        </authorList>
    </citation>
    <scope>NUCLEOTIDE SEQUENCE [LARGE SCALE GENOMIC DNA]</scope>
    <source>
        <strain evidence="4 5">P78048</strain>
    </source>
</reference>
<dbReference type="GO" id="GO:0016558">
    <property type="term" value="P:protein import into peroxisome matrix"/>
    <property type="evidence" value="ECO:0007669"/>
    <property type="project" value="TreeGrafter"/>
</dbReference>
<gene>
    <name evidence="4" type="ORF">MG3_03840</name>
</gene>
<dbReference type="InterPro" id="IPR036869">
    <property type="entry name" value="J_dom_sf"/>
</dbReference>
<dbReference type="Gene3D" id="1.10.287.110">
    <property type="entry name" value="DnaJ domain"/>
    <property type="match status" value="1"/>
</dbReference>
<dbReference type="PRINTS" id="PR00625">
    <property type="entry name" value="JDOMAIN"/>
</dbReference>